<evidence type="ECO:0000256" key="1">
    <source>
        <dbReference type="ARBA" id="ARBA00001936"/>
    </source>
</evidence>
<evidence type="ECO:0000256" key="12">
    <source>
        <dbReference type="ARBA" id="ARBA00023242"/>
    </source>
</evidence>
<evidence type="ECO:0000256" key="7">
    <source>
        <dbReference type="ARBA" id="ARBA00022679"/>
    </source>
</evidence>
<feature type="region of interest" description="Disordered" evidence="14">
    <location>
        <begin position="504"/>
        <end position="548"/>
    </location>
</feature>
<dbReference type="GO" id="GO:1990817">
    <property type="term" value="F:poly(A) RNA polymerase activity"/>
    <property type="evidence" value="ECO:0007669"/>
    <property type="project" value="UniProtKB-EC"/>
</dbReference>
<evidence type="ECO:0000256" key="14">
    <source>
        <dbReference type="SAM" id="MobiDB-lite"/>
    </source>
</evidence>
<evidence type="ECO:0000256" key="8">
    <source>
        <dbReference type="ARBA" id="ARBA00022723"/>
    </source>
</evidence>
<evidence type="ECO:0000256" key="3">
    <source>
        <dbReference type="ARBA" id="ARBA00004123"/>
    </source>
</evidence>
<dbReference type="Pfam" id="PF20750">
    <property type="entry name" value="PAP_NTPase"/>
    <property type="match status" value="1"/>
</dbReference>
<comment type="similarity">
    <text evidence="4">Belongs to the poly(A) polymerase family.</text>
</comment>
<dbReference type="OrthoDB" id="412748at2759"/>
<evidence type="ECO:0000259" key="17">
    <source>
        <dbReference type="Pfam" id="PF20750"/>
    </source>
</evidence>
<dbReference type="Gene3D" id="3.30.70.590">
    <property type="entry name" value="Poly(A) polymerase predicted RNA binding domain"/>
    <property type="match status" value="1"/>
</dbReference>
<dbReference type="GO" id="GO:0005524">
    <property type="term" value="F:ATP binding"/>
    <property type="evidence" value="ECO:0007669"/>
    <property type="project" value="UniProtKB-KW"/>
</dbReference>
<dbReference type="Pfam" id="PF04926">
    <property type="entry name" value="PAP_RNA-bind"/>
    <property type="match status" value="1"/>
</dbReference>
<keyword evidence="6" id="KW-0507">mRNA processing</keyword>
<dbReference type="FunFam" id="3.30.460.10:FF:000002">
    <property type="entry name" value="Poly(A) polymerase alpha, putative"/>
    <property type="match status" value="1"/>
</dbReference>
<feature type="region of interest" description="Disordered" evidence="14">
    <location>
        <begin position="689"/>
        <end position="727"/>
    </location>
</feature>
<dbReference type="InterPro" id="IPR048840">
    <property type="entry name" value="PolA_pol_NTPase"/>
</dbReference>
<evidence type="ECO:0000256" key="11">
    <source>
        <dbReference type="ARBA" id="ARBA00022842"/>
    </source>
</evidence>
<dbReference type="InterPro" id="IPR043519">
    <property type="entry name" value="NT_sf"/>
</dbReference>
<name>A0A0K2T2J5_LEPSM</name>
<evidence type="ECO:0000256" key="5">
    <source>
        <dbReference type="ARBA" id="ARBA00012388"/>
    </source>
</evidence>
<protein>
    <recommendedName>
        <fullName evidence="5">polynucleotide adenylyltransferase</fullName>
        <ecNumber evidence="5">2.7.7.19</ecNumber>
    </recommendedName>
</protein>
<dbReference type="Gene3D" id="3.30.460.10">
    <property type="entry name" value="Beta Polymerase, domain 2"/>
    <property type="match status" value="1"/>
</dbReference>
<evidence type="ECO:0000256" key="10">
    <source>
        <dbReference type="ARBA" id="ARBA00022840"/>
    </source>
</evidence>
<dbReference type="CDD" id="cd05402">
    <property type="entry name" value="NT_PAP_TUTase"/>
    <property type="match status" value="1"/>
</dbReference>
<dbReference type="SUPFAM" id="SSF81301">
    <property type="entry name" value="Nucleotidyltransferase"/>
    <property type="match status" value="1"/>
</dbReference>
<reference evidence="18" key="1">
    <citation type="submission" date="2014-05" db="EMBL/GenBank/DDBJ databases">
        <authorList>
            <person name="Chronopoulou M."/>
        </authorList>
    </citation>
    <scope>NUCLEOTIDE SEQUENCE</scope>
    <source>
        <tissue evidence="18">Whole organism</tissue>
    </source>
</reference>
<keyword evidence="10" id="KW-0067">ATP-binding</keyword>
<sequence>MRTLRSSMHQGSSEAVDSAIKEGSMEDFLRQNGCFETKMGLDHRREVLHSLGLLVRQWIQSQTLEQGYHWQYANRVGGKIVTYGSYMLGISHQGADIDALFIAPTHITRENYFHSLYELFGRQREVTELRAIEEAYVPVIKMKYDGIEIDMTFAKLNLPEIPHDLESFDNCMLKALDQKCVRSLNGYRSTKEILNLVPNVDIFRLALRAVKLWAKSQGIYSNIMGYLGGFSWAVLVAKTCIMHPEIQETEQMVYKFFQVFSRWNWPEPVMLRPLEDEFENPSEYSMQSWNPKKNPAERFHVMPVITPTYPHLNSTFNVTQSTLKLIQDKMHLAVRTCSQILEEKESWDTLFKTRHIFHEFEHFLFVIASAYKPLLWFGLIESKIRHFVINIERECPNLSGARIWPKPYTQVSDGKTIQLWFVGLHFQNGATLDLARPLQTFRDHLSRRAQPFYTSDMCIYAELLHRAKVSAALSEADIHEIINSSQHRNQYTPQQQQQIAVQRQQLQQLNSKPVATPAPPTLSNVREGNKESSSYAAAVSKTQHHQLRHYPQQSNVPHHYKMQSYPQTQRTFNTPPPINNNQSNGMMTSVPSTIRQPHVNQVMNPYINDVSPPIFERSWASNKVIPNLPSHHVVDVPSPPMTPVSTLCGSSVTLTQVPSKTFVSSSSATTTVVSVAAAVNSRQCSESETPVFLNNNNNNSGAEMSDTSYSSSIDDTESCPRGSVSLSSDKFPPTGLIQARLHHTDTIPFSPGFASSPLWPISPSSSSPSNSVLNNCVSGKPIFPSTSRANGNSGTPRLSSSEIRDVASPLPVHTVTHHPIRFNFTSSTLSSSVAGVASGAVTRVTSAVSAPNSVASSKEAVFH</sequence>
<feature type="domain" description="Poly(A) polymerase nucleotidyltransferase" evidence="17">
    <location>
        <begin position="23"/>
        <end position="197"/>
    </location>
</feature>
<comment type="cofactor">
    <cofactor evidence="2">
        <name>Mg(2+)</name>
        <dbReference type="ChEBI" id="CHEBI:18420"/>
    </cofactor>
</comment>
<dbReference type="GO" id="GO:0031123">
    <property type="term" value="P:RNA 3'-end processing"/>
    <property type="evidence" value="ECO:0007669"/>
    <property type="project" value="InterPro"/>
</dbReference>
<accession>A0A0K2T2J5</accession>
<dbReference type="InterPro" id="IPR007010">
    <property type="entry name" value="PolA_pol_RNA-bd_dom"/>
</dbReference>
<dbReference type="Pfam" id="PF04928">
    <property type="entry name" value="PAP_central"/>
    <property type="match status" value="1"/>
</dbReference>
<feature type="domain" description="Poly(A) polymerase RNA-binding" evidence="15">
    <location>
        <begin position="357"/>
        <end position="413"/>
    </location>
</feature>
<dbReference type="FunFam" id="1.10.1410.10:FF:000001">
    <property type="entry name" value="Putative poly(A) polymerase gamma"/>
    <property type="match status" value="1"/>
</dbReference>
<keyword evidence="7" id="KW-0808">Transferase</keyword>
<keyword evidence="12" id="KW-0539">Nucleus</keyword>
<dbReference type="SUPFAM" id="SSF55003">
    <property type="entry name" value="PAP/Archaeal CCA-adding enzyme, C-terminal domain"/>
    <property type="match status" value="1"/>
</dbReference>
<evidence type="ECO:0000313" key="18">
    <source>
        <dbReference type="EMBL" id="CDW20253.1"/>
    </source>
</evidence>
<dbReference type="EMBL" id="HACA01002892">
    <property type="protein sequence ID" value="CDW20253.1"/>
    <property type="molecule type" value="Transcribed_RNA"/>
</dbReference>
<feature type="compositionally biased region" description="Polar residues" evidence="14">
    <location>
        <begin position="784"/>
        <end position="801"/>
    </location>
</feature>
<organism evidence="18">
    <name type="scientific">Lepeophtheirus salmonis</name>
    <name type="common">Salmon louse</name>
    <name type="synonym">Caligus salmonis</name>
    <dbReference type="NCBI Taxonomy" id="72036"/>
    <lineage>
        <taxon>Eukaryota</taxon>
        <taxon>Metazoa</taxon>
        <taxon>Ecdysozoa</taxon>
        <taxon>Arthropoda</taxon>
        <taxon>Crustacea</taxon>
        <taxon>Multicrustacea</taxon>
        <taxon>Hexanauplia</taxon>
        <taxon>Copepoda</taxon>
        <taxon>Siphonostomatoida</taxon>
        <taxon>Caligidae</taxon>
        <taxon>Lepeophtheirus</taxon>
    </lineage>
</organism>
<evidence type="ECO:0000256" key="4">
    <source>
        <dbReference type="ARBA" id="ARBA00010912"/>
    </source>
</evidence>
<feature type="region of interest" description="Disordered" evidence="14">
    <location>
        <begin position="783"/>
        <end position="804"/>
    </location>
</feature>
<gene>
    <name evidence="18" type="primary">Papolg</name>
</gene>
<dbReference type="EC" id="2.7.7.19" evidence="5"/>
<feature type="compositionally biased region" description="Low complexity" evidence="14">
    <location>
        <begin position="694"/>
        <end position="713"/>
    </location>
</feature>
<dbReference type="AlphaFoldDB" id="A0A0K2T2J5"/>
<comment type="subcellular location">
    <subcellularLocation>
        <location evidence="3">Nucleus</location>
    </subcellularLocation>
</comment>
<evidence type="ECO:0000256" key="2">
    <source>
        <dbReference type="ARBA" id="ARBA00001946"/>
    </source>
</evidence>
<dbReference type="InterPro" id="IPR007012">
    <property type="entry name" value="PolA_pol_cen_dom"/>
</dbReference>
<dbReference type="PANTHER" id="PTHR10682">
    <property type="entry name" value="POLY A POLYMERASE"/>
    <property type="match status" value="1"/>
</dbReference>
<dbReference type="Gene3D" id="1.10.1410.10">
    <property type="match status" value="1"/>
</dbReference>
<evidence type="ECO:0000256" key="6">
    <source>
        <dbReference type="ARBA" id="ARBA00022664"/>
    </source>
</evidence>
<evidence type="ECO:0000259" key="15">
    <source>
        <dbReference type="Pfam" id="PF04926"/>
    </source>
</evidence>
<dbReference type="GO" id="GO:0005634">
    <property type="term" value="C:nucleus"/>
    <property type="evidence" value="ECO:0007669"/>
    <property type="project" value="UniProtKB-SubCell"/>
</dbReference>
<dbReference type="SUPFAM" id="SSF81631">
    <property type="entry name" value="PAP/OAS1 substrate-binding domain"/>
    <property type="match status" value="1"/>
</dbReference>
<feature type="domain" description="Poly(A) polymerase central" evidence="16">
    <location>
        <begin position="203"/>
        <end position="352"/>
    </location>
</feature>
<keyword evidence="11" id="KW-0460">Magnesium</keyword>
<evidence type="ECO:0000259" key="16">
    <source>
        <dbReference type="Pfam" id="PF04928"/>
    </source>
</evidence>
<comment type="cofactor">
    <cofactor evidence="1">
        <name>Mn(2+)</name>
        <dbReference type="ChEBI" id="CHEBI:29035"/>
    </cofactor>
</comment>
<dbReference type="InterPro" id="IPR011068">
    <property type="entry name" value="NuclTrfase_I-like_C"/>
</dbReference>
<dbReference type="GO" id="GO:0046872">
    <property type="term" value="F:metal ion binding"/>
    <property type="evidence" value="ECO:0007669"/>
    <property type="project" value="UniProtKB-KW"/>
</dbReference>
<dbReference type="PANTHER" id="PTHR10682:SF10">
    <property type="entry name" value="POLYNUCLEOTIDE ADENYLYLTRANSFERASE"/>
    <property type="match status" value="1"/>
</dbReference>
<dbReference type="GO" id="GO:0006397">
    <property type="term" value="P:mRNA processing"/>
    <property type="evidence" value="ECO:0007669"/>
    <property type="project" value="UniProtKB-KW"/>
</dbReference>
<comment type="catalytic activity">
    <reaction evidence="13">
        <text>RNA(n) + ATP = RNA(n)-3'-adenine ribonucleotide + diphosphate</text>
        <dbReference type="Rhea" id="RHEA:11332"/>
        <dbReference type="Rhea" id="RHEA-COMP:14527"/>
        <dbReference type="Rhea" id="RHEA-COMP:17347"/>
        <dbReference type="ChEBI" id="CHEBI:30616"/>
        <dbReference type="ChEBI" id="CHEBI:33019"/>
        <dbReference type="ChEBI" id="CHEBI:140395"/>
        <dbReference type="ChEBI" id="CHEBI:173115"/>
        <dbReference type="EC" id="2.7.7.19"/>
    </reaction>
</comment>
<proteinExistence type="inferred from homology"/>
<feature type="compositionally biased region" description="Polar residues" evidence="14">
    <location>
        <begin position="521"/>
        <end position="535"/>
    </location>
</feature>
<dbReference type="GO" id="GO:0003723">
    <property type="term" value="F:RNA binding"/>
    <property type="evidence" value="ECO:0007669"/>
    <property type="project" value="InterPro"/>
</dbReference>
<evidence type="ECO:0000256" key="13">
    <source>
        <dbReference type="ARBA" id="ARBA00048830"/>
    </source>
</evidence>
<evidence type="ECO:0000256" key="9">
    <source>
        <dbReference type="ARBA" id="ARBA00022741"/>
    </source>
</evidence>
<keyword evidence="8" id="KW-0479">Metal-binding</keyword>
<keyword evidence="9" id="KW-0547">Nucleotide-binding</keyword>